<protein>
    <submittedName>
        <fullName evidence="4">Putative membrane protein</fullName>
    </submittedName>
</protein>
<dbReference type="InterPro" id="IPR005182">
    <property type="entry name" value="YdbS-like_PH"/>
</dbReference>
<dbReference type="PANTHER" id="PTHR34473">
    <property type="entry name" value="UPF0699 TRANSMEMBRANE PROTEIN YDBS"/>
    <property type="match status" value="1"/>
</dbReference>
<feature type="domain" description="YdbS-like PH" evidence="3">
    <location>
        <begin position="67"/>
        <end position="144"/>
    </location>
</feature>
<feature type="transmembrane region" description="Helical" evidence="2">
    <location>
        <begin position="43"/>
        <end position="65"/>
    </location>
</feature>
<gene>
    <name evidence="4" type="ORF">SAMN06297468_1411</name>
</gene>
<feature type="transmembrane region" description="Helical" evidence="2">
    <location>
        <begin position="184"/>
        <end position="207"/>
    </location>
</feature>
<reference evidence="5" key="1">
    <citation type="submission" date="2017-04" db="EMBL/GenBank/DDBJ databases">
        <authorList>
            <person name="Varghese N."/>
            <person name="Submissions S."/>
        </authorList>
    </citation>
    <scope>NUCLEOTIDE SEQUENCE [LARGE SCALE GENOMIC DNA]</scope>
</reference>
<keyword evidence="5" id="KW-1185">Reference proteome</keyword>
<evidence type="ECO:0000256" key="1">
    <source>
        <dbReference type="SAM" id="MobiDB-lite"/>
    </source>
</evidence>
<feature type="compositionally biased region" description="Low complexity" evidence="1">
    <location>
        <begin position="155"/>
        <end position="166"/>
    </location>
</feature>
<evidence type="ECO:0000256" key="2">
    <source>
        <dbReference type="SAM" id="Phobius"/>
    </source>
</evidence>
<dbReference type="PANTHER" id="PTHR34473:SF2">
    <property type="entry name" value="UPF0699 TRANSMEMBRANE PROTEIN YDBT"/>
    <property type="match status" value="1"/>
</dbReference>
<name>A0A1Y6F2W3_9SPHN</name>
<feature type="transmembrane region" description="Helical" evidence="2">
    <location>
        <begin position="241"/>
        <end position="261"/>
    </location>
</feature>
<accession>A0A1Y6F2W3</accession>
<sequence>MPSGEGEVHRTDPLSFVVQAIAGLRSAIFPVLAALFVLRDEGFGLSLAILIGLTVIILSGVRAWLAWRKFTYQVNEEDIRVEYGILSRAARSVPFERIQDVSLEQALIPRFFGLVEVKFETGSGGGEDLKLSYLSEEEGERLREVVRERREGESDSASQSSASADAPAAEEDAQALFTMDTQRLFTFGLFEFSLAVFAVLGGLAQYAETFMGIELWDPDLWRGWVESQQGFISSLGPMAQVLSAIAGFAALLVIGSATGLARTFAREWGFILEKTARGFRRRRGLFTRTDVVMPAHRVQAVEIGTGLIRYRFGWHGLKFVSLAQDAGSSSHVVAPFAQHEEIDPIIRAAGFEPPAEDLDWHRASKRYRTDSTIIDAAFFLIAAIPVAIFAPTGFVLIPLALAGITALANYFGWRFHRHALDPRQVIASRGVLSPRTKIGSRVKLHSVEIRQGPIAQRRGYATLHLGLAGGDFAIPGIPLERARELRKAITQSIAATDFSQLDYSDDRSARKSDHSGFSSNLAAT</sequence>
<organism evidence="4 5">
    <name type="scientific">Altererythrobacter xiamenensis</name>
    <dbReference type="NCBI Taxonomy" id="1316679"/>
    <lineage>
        <taxon>Bacteria</taxon>
        <taxon>Pseudomonadati</taxon>
        <taxon>Pseudomonadota</taxon>
        <taxon>Alphaproteobacteria</taxon>
        <taxon>Sphingomonadales</taxon>
        <taxon>Erythrobacteraceae</taxon>
        <taxon>Altererythrobacter</taxon>
    </lineage>
</organism>
<feature type="compositionally biased region" description="Basic and acidic residues" evidence="1">
    <location>
        <begin position="144"/>
        <end position="153"/>
    </location>
</feature>
<evidence type="ECO:0000259" key="3">
    <source>
        <dbReference type="Pfam" id="PF03703"/>
    </source>
</evidence>
<dbReference type="AlphaFoldDB" id="A0A1Y6F2W3"/>
<feature type="transmembrane region" description="Helical" evidence="2">
    <location>
        <begin position="396"/>
        <end position="413"/>
    </location>
</feature>
<dbReference type="Proteomes" id="UP000194420">
    <property type="component" value="Unassembled WGS sequence"/>
</dbReference>
<feature type="domain" description="YdbS-like PH" evidence="3">
    <location>
        <begin position="413"/>
        <end position="489"/>
    </location>
</feature>
<feature type="transmembrane region" description="Helical" evidence="2">
    <location>
        <begin position="372"/>
        <end position="390"/>
    </location>
</feature>
<dbReference type="Pfam" id="PF03703">
    <property type="entry name" value="bPH_2"/>
    <property type="match status" value="2"/>
</dbReference>
<feature type="transmembrane region" description="Helical" evidence="2">
    <location>
        <begin position="16"/>
        <end position="37"/>
    </location>
</feature>
<dbReference type="PIRSF" id="PIRSF026631">
    <property type="entry name" value="UCP026631"/>
    <property type="match status" value="1"/>
</dbReference>
<keyword evidence="2" id="KW-0812">Transmembrane</keyword>
<evidence type="ECO:0000313" key="5">
    <source>
        <dbReference type="Proteomes" id="UP000194420"/>
    </source>
</evidence>
<dbReference type="EMBL" id="FXWG01000002">
    <property type="protein sequence ID" value="SMQ69184.1"/>
    <property type="molecule type" value="Genomic_DNA"/>
</dbReference>
<feature type="region of interest" description="Disordered" evidence="1">
    <location>
        <begin position="144"/>
        <end position="166"/>
    </location>
</feature>
<evidence type="ECO:0000313" key="4">
    <source>
        <dbReference type="EMBL" id="SMQ69184.1"/>
    </source>
</evidence>
<keyword evidence="2" id="KW-1133">Transmembrane helix</keyword>
<proteinExistence type="predicted"/>
<dbReference type="InterPro" id="IPR014529">
    <property type="entry name" value="UCP026631"/>
</dbReference>
<keyword evidence="2" id="KW-0472">Membrane</keyword>